<proteinExistence type="predicted"/>
<evidence type="ECO:0000313" key="2">
    <source>
        <dbReference type="Proteomes" id="UP000295455"/>
    </source>
</evidence>
<reference evidence="1 2" key="1">
    <citation type="submission" date="2019-03" db="EMBL/GenBank/DDBJ databases">
        <title>Genomic Encyclopedia of Type Strains, Phase IV (KMG-IV): sequencing the most valuable type-strain genomes for metagenomic binning, comparative biology and taxonomic classification.</title>
        <authorList>
            <person name="Goeker M."/>
        </authorList>
    </citation>
    <scope>NUCLEOTIDE SEQUENCE [LARGE SCALE GENOMIC DNA]</scope>
    <source>
        <strain evidence="1 2">DSM 18792</strain>
    </source>
</reference>
<dbReference type="EMBL" id="SLUP01000008">
    <property type="protein sequence ID" value="TCL63952.1"/>
    <property type="molecule type" value="Genomic_DNA"/>
</dbReference>
<keyword evidence="2" id="KW-1185">Reference proteome</keyword>
<dbReference type="AlphaFoldDB" id="A0A4R1REG9"/>
<protein>
    <submittedName>
        <fullName evidence="1">Uncharacterized protein</fullName>
    </submittedName>
</protein>
<sequence length="188" mass="21990">MRFCYLCAKYKDKMILKGFKEKSIKKHINKLLSERYVNVSAKKVESLGIIFNLDEVDNFEQFNVLSSCLKVMPNRLKVIAFSSNKKETLKSWDVCFNPDDFGWNGVVKSGELQTFLNTKFDVLISYYEADITELKLLTVKSKAEFKIGLLQIDERLNDLIIKTNLKEFNVFKDEVFKYLTILKKIKNE</sequence>
<name>A0A4R1REG9_9FLAO</name>
<gene>
    <name evidence="1" type="ORF">EV196_108148</name>
</gene>
<dbReference type="Proteomes" id="UP000295455">
    <property type="component" value="Unassembled WGS sequence"/>
</dbReference>
<evidence type="ECO:0000313" key="1">
    <source>
        <dbReference type="EMBL" id="TCL63952.1"/>
    </source>
</evidence>
<accession>A0A4R1REG9</accession>
<comment type="caution">
    <text evidence="1">The sequence shown here is derived from an EMBL/GenBank/DDBJ whole genome shotgun (WGS) entry which is preliminary data.</text>
</comment>
<dbReference type="Pfam" id="PF21857">
    <property type="entry name" value="DUF6913"/>
    <property type="match status" value="1"/>
</dbReference>
<organism evidence="1 2">
    <name type="scientific">Mariniflexile fucanivorans</name>
    <dbReference type="NCBI Taxonomy" id="264023"/>
    <lineage>
        <taxon>Bacteria</taxon>
        <taxon>Pseudomonadati</taxon>
        <taxon>Bacteroidota</taxon>
        <taxon>Flavobacteriia</taxon>
        <taxon>Flavobacteriales</taxon>
        <taxon>Flavobacteriaceae</taxon>
        <taxon>Mariniflexile</taxon>
    </lineage>
</organism>
<dbReference type="InterPro" id="IPR054207">
    <property type="entry name" value="DUF6913"/>
</dbReference>